<dbReference type="GeneID" id="109585620"/>
<evidence type="ECO:0000313" key="3">
    <source>
        <dbReference type="Proteomes" id="UP000007879"/>
    </source>
</evidence>
<dbReference type="AlphaFoldDB" id="A0AAN0JKN1"/>
<organism evidence="2 3">
    <name type="scientific">Amphimedon queenslandica</name>
    <name type="common">Sponge</name>
    <dbReference type="NCBI Taxonomy" id="400682"/>
    <lineage>
        <taxon>Eukaryota</taxon>
        <taxon>Metazoa</taxon>
        <taxon>Porifera</taxon>
        <taxon>Demospongiae</taxon>
        <taxon>Heteroscleromorpha</taxon>
        <taxon>Haplosclerida</taxon>
        <taxon>Niphatidae</taxon>
        <taxon>Amphimedon</taxon>
    </lineage>
</organism>
<dbReference type="InterPro" id="IPR012337">
    <property type="entry name" value="RNaseH-like_sf"/>
</dbReference>
<dbReference type="KEGG" id="aqu:109585620"/>
<dbReference type="Gene3D" id="3.30.420.10">
    <property type="entry name" value="Ribonuclease H-like superfamily/Ribonuclease H"/>
    <property type="match status" value="1"/>
</dbReference>
<dbReference type="PROSITE" id="PS50994">
    <property type="entry name" value="INTEGRASE"/>
    <property type="match status" value="1"/>
</dbReference>
<dbReference type="Pfam" id="PF24764">
    <property type="entry name" value="rva_4"/>
    <property type="match status" value="1"/>
</dbReference>
<feature type="domain" description="Integrase catalytic" evidence="1">
    <location>
        <begin position="225"/>
        <end position="406"/>
    </location>
</feature>
<evidence type="ECO:0000259" key="1">
    <source>
        <dbReference type="PROSITE" id="PS50994"/>
    </source>
</evidence>
<dbReference type="Proteomes" id="UP000007879">
    <property type="component" value="Unassembled WGS sequence"/>
</dbReference>
<protein>
    <recommendedName>
        <fullName evidence="1">Integrase catalytic domain-containing protein</fullName>
    </recommendedName>
</protein>
<reference evidence="2" key="2">
    <citation type="submission" date="2024-06" db="UniProtKB">
        <authorList>
            <consortium name="EnsemblMetazoa"/>
        </authorList>
    </citation>
    <scope>IDENTIFICATION</scope>
</reference>
<dbReference type="EnsemblMetazoa" id="XM_020001757.1">
    <property type="protein sequence ID" value="XP_019857316.1"/>
    <property type="gene ID" value="LOC109585620"/>
</dbReference>
<dbReference type="SUPFAM" id="SSF53098">
    <property type="entry name" value="Ribonuclease H-like"/>
    <property type="match status" value="1"/>
</dbReference>
<keyword evidence="3" id="KW-1185">Reference proteome</keyword>
<name>A0AAN0JKN1_AMPQE</name>
<dbReference type="InterPro" id="IPR058913">
    <property type="entry name" value="Integrase_dom_put"/>
</dbReference>
<dbReference type="GO" id="GO:0003676">
    <property type="term" value="F:nucleic acid binding"/>
    <property type="evidence" value="ECO:0007669"/>
    <property type="project" value="InterPro"/>
</dbReference>
<sequence>MDAQTWQAFFIKLSKFLLEYERNQQTQTDIDRVSSNKDSAKHYRTTLTEICDLVSNTLPEVELRDDELYIVRDMMSNLETLRLKLSDIIKEGVDREELLLRNCGGTVKSLDFNLDQMCFLRSIRLSWTKISTIFGISRMTLYLKRRDAGIVDDFKYSNISDSDLEKKIKEIKMHMPDIGETMITGVLRSNGVYVQRRRIRKAIHSIDPIKTALRWHEKVRRRIYSVPGPMSLWHIDGNHKLIRWCIVIHGGIDGYSRLVVFLKASTNNRSSTVLEEFKAAVQSFGLPSRVRCDKGGENVAVAKYMLEKRGVNRGSVIVGKSVHNQRIERLWRDVFCAVIQLYYRLFYTMEDEGILNINNEVHMFALHFVYVPRINEAIKAFVSGWNHHSLSSCHQKTPFQLYTEGMITLSHDDIPALDYTEPVDCDIYGTEDDLDADSLDSDDNSVDVPAVSISHDIAALQALIDPLQESSNYGVELYLQTVEYFNTTHI</sequence>
<dbReference type="GO" id="GO:0015074">
    <property type="term" value="P:DNA integration"/>
    <property type="evidence" value="ECO:0007669"/>
    <property type="project" value="InterPro"/>
</dbReference>
<dbReference type="RefSeq" id="XP_019857316.1">
    <property type="nucleotide sequence ID" value="XM_020001757.1"/>
</dbReference>
<dbReference type="InterPro" id="IPR001584">
    <property type="entry name" value="Integrase_cat-core"/>
</dbReference>
<proteinExistence type="predicted"/>
<reference evidence="3" key="1">
    <citation type="journal article" date="2010" name="Nature">
        <title>The Amphimedon queenslandica genome and the evolution of animal complexity.</title>
        <authorList>
            <person name="Srivastava M."/>
            <person name="Simakov O."/>
            <person name="Chapman J."/>
            <person name="Fahey B."/>
            <person name="Gauthier M.E."/>
            <person name="Mitros T."/>
            <person name="Richards G.S."/>
            <person name="Conaco C."/>
            <person name="Dacre M."/>
            <person name="Hellsten U."/>
            <person name="Larroux C."/>
            <person name="Putnam N.H."/>
            <person name="Stanke M."/>
            <person name="Adamska M."/>
            <person name="Darling A."/>
            <person name="Degnan S.M."/>
            <person name="Oakley T.H."/>
            <person name="Plachetzki D.C."/>
            <person name="Zhai Y."/>
            <person name="Adamski M."/>
            <person name="Calcino A."/>
            <person name="Cummins S.F."/>
            <person name="Goodstein D.M."/>
            <person name="Harris C."/>
            <person name="Jackson D.J."/>
            <person name="Leys S.P."/>
            <person name="Shu S."/>
            <person name="Woodcroft B.J."/>
            <person name="Vervoort M."/>
            <person name="Kosik K.S."/>
            <person name="Manning G."/>
            <person name="Degnan B.M."/>
            <person name="Rokhsar D.S."/>
        </authorList>
    </citation>
    <scope>NUCLEOTIDE SEQUENCE [LARGE SCALE GENOMIC DNA]</scope>
</reference>
<evidence type="ECO:0000313" key="2">
    <source>
        <dbReference type="EnsemblMetazoa" id="XP_019857316.1"/>
    </source>
</evidence>
<dbReference type="InterPro" id="IPR036397">
    <property type="entry name" value="RNaseH_sf"/>
</dbReference>
<dbReference type="PANTHER" id="PTHR46791:SF4">
    <property type="match status" value="1"/>
</dbReference>
<accession>A0AAN0JKN1</accession>
<dbReference type="PANTHER" id="PTHR46791">
    <property type="entry name" value="EXPRESSED PROTEIN"/>
    <property type="match status" value="1"/>
</dbReference>